<name>A0A2B7Y1H3_9EURO</name>
<evidence type="ECO:0000313" key="3">
    <source>
        <dbReference type="Proteomes" id="UP000223968"/>
    </source>
</evidence>
<protein>
    <recommendedName>
        <fullName evidence="4">DUF2406 domain-containing protein</fullName>
    </recommendedName>
</protein>
<feature type="region of interest" description="Disordered" evidence="1">
    <location>
        <begin position="1"/>
        <end position="46"/>
    </location>
</feature>
<sequence length="374" mass="41181">MAVQGQEVPRRPRVLSFHSNKSEKTHKSSGSHTRIDLSETHKEKEANRMHTYADPTRAMQELQPSVIALQKSTLESLRNTQHKDIYGNPITEPDLSNPTRHRFERPLDTIRSFEAAIDGNYSNRRGSYARPDESTNGGYSRRSSYFGGDRGGAVGGPSYQSRGYNEHANYSSHRNQSRPDSYVDSYGGGGSNPYGNGHYNNNNNNYQQRPPRYGGRMNHDQQMHGYYNNQPSYPPNGNVASSSGSGSGNHSSDQLADYTDPSSLNSSTNGVHQQQLKQQDQVPADTYGFNGFGGAPELDYSQPASNGYYQDPPSNGFQNGGNYTSQAFATPSVPPKDTRPNVSSGPAVMRKAVPPSAPSPEKKKKGIFKRFSKS</sequence>
<accession>A0A2B7Y1H3</accession>
<evidence type="ECO:0008006" key="4">
    <source>
        <dbReference type="Google" id="ProtNLM"/>
    </source>
</evidence>
<dbReference type="PANTHER" id="PTHR28186:SF1">
    <property type="entry name" value="MEIOTICALLY UP-REGULATED GENE 9 PROTEIN"/>
    <property type="match status" value="1"/>
</dbReference>
<feature type="compositionally biased region" description="Polar residues" evidence="1">
    <location>
        <begin position="260"/>
        <end position="272"/>
    </location>
</feature>
<comment type="caution">
    <text evidence="2">The sequence shown here is derived from an EMBL/GenBank/DDBJ whole genome shotgun (WGS) entry which is preliminary data.</text>
</comment>
<proteinExistence type="predicted"/>
<dbReference type="InterPro" id="IPR018809">
    <property type="entry name" value="DUF2406"/>
</dbReference>
<reference evidence="2 3" key="1">
    <citation type="submission" date="2017-10" db="EMBL/GenBank/DDBJ databases">
        <title>Comparative genomics in systemic dimorphic fungi from Ajellomycetaceae.</title>
        <authorList>
            <person name="Munoz J.F."/>
            <person name="Mcewen J.G."/>
            <person name="Clay O.K."/>
            <person name="Cuomo C.A."/>
        </authorList>
    </citation>
    <scope>NUCLEOTIDE SEQUENCE [LARGE SCALE GENOMIC DNA]</scope>
    <source>
        <strain evidence="2 3">UAMH5409</strain>
    </source>
</reference>
<feature type="compositionally biased region" description="Basic and acidic residues" evidence="1">
    <location>
        <begin position="33"/>
        <end position="46"/>
    </location>
</feature>
<dbReference type="OrthoDB" id="5330253at2759"/>
<dbReference type="Proteomes" id="UP000223968">
    <property type="component" value="Unassembled WGS sequence"/>
</dbReference>
<evidence type="ECO:0000256" key="1">
    <source>
        <dbReference type="SAM" id="MobiDB-lite"/>
    </source>
</evidence>
<gene>
    <name evidence="2" type="ORF">AJ79_02754</name>
</gene>
<dbReference type="PANTHER" id="PTHR28186">
    <property type="entry name" value="MEIOTICALLY UP-REGULATED GENE 9 PROTEIN"/>
    <property type="match status" value="1"/>
</dbReference>
<organism evidence="2 3">
    <name type="scientific">Helicocarpus griseus UAMH5409</name>
    <dbReference type="NCBI Taxonomy" id="1447875"/>
    <lineage>
        <taxon>Eukaryota</taxon>
        <taxon>Fungi</taxon>
        <taxon>Dikarya</taxon>
        <taxon>Ascomycota</taxon>
        <taxon>Pezizomycotina</taxon>
        <taxon>Eurotiomycetes</taxon>
        <taxon>Eurotiomycetidae</taxon>
        <taxon>Onygenales</taxon>
        <taxon>Ajellomycetaceae</taxon>
        <taxon>Helicocarpus</taxon>
    </lineage>
</organism>
<evidence type="ECO:0000313" key="2">
    <source>
        <dbReference type="EMBL" id="PGH14891.1"/>
    </source>
</evidence>
<feature type="compositionally biased region" description="Basic residues" evidence="1">
    <location>
        <begin position="362"/>
        <end position="374"/>
    </location>
</feature>
<feature type="region of interest" description="Disordered" evidence="1">
    <location>
        <begin position="121"/>
        <end position="374"/>
    </location>
</feature>
<feature type="compositionally biased region" description="Low complexity" evidence="1">
    <location>
        <begin position="193"/>
        <end position="206"/>
    </location>
</feature>
<dbReference type="AlphaFoldDB" id="A0A2B7Y1H3"/>
<feature type="compositionally biased region" description="Low complexity" evidence="1">
    <location>
        <begin position="137"/>
        <end position="147"/>
    </location>
</feature>
<keyword evidence="3" id="KW-1185">Reference proteome</keyword>
<feature type="compositionally biased region" description="Low complexity" evidence="1">
    <location>
        <begin position="236"/>
        <end position="252"/>
    </location>
</feature>
<dbReference type="EMBL" id="PDNB01000030">
    <property type="protein sequence ID" value="PGH14891.1"/>
    <property type="molecule type" value="Genomic_DNA"/>
</dbReference>
<feature type="compositionally biased region" description="Polar residues" evidence="1">
    <location>
        <begin position="158"/>
        <end position="174"/>
    </location>
</feature>
<dbReference type="Pfam" id="PF10295">
    <property type="entry name" value="DUF2406"/>
    <property type="match status" value="1"/>
</dbReference>
<feature type="compositionally biased region" description="Polar residues" evidence="1">
    <location>
        <begin position="302"/>
        <end position="329"/>
    </location>
</feature>